<dbReference type="RefSeq" id="WP_119587148.1">
    <property type="nucleotide sequence ID" value="NZ_CAWODQ010000024.1"/>
</dbReference>
<dbReference type="GO" id="GO:0008270">
    <property type="term" value="F:zinc ion binding"/>
    <property type="evidence" value="ECO:0007669"/>
    <property type="project" value="InterPro"/>
</dbReference>
<feature type="domain" description="HNH" evidence="1">
    <location>
        <begin position="298"/>
        <end position="355"/>
    </location>
</feature>
<accession>A0A418NSQ0</accession>
<sequence>MQLTITDSEGKPLDAKIEVEGDAIIVHSRSGAGTNARNPDYRPALEAILMRLAAIGAKPAFYLDSRPVAHLPLERRRIATPAELTGSPEEKFQHLVRAMNAGTDSHGAWRRIRLIVPGQTQTELADAIASLPSTSPTRLPAAQLRQVTAKHVEKAVADIASGKVATNFSMSRDYDLMVAGGIRLAPKQVFGRALELALGIEAFPEHFSAGLGTPCFQALEAAGYAIVPKPEASIALANRERSTASIDEDQPSSMFPDEDRKFVEGSAKRANHLLRERNRALVAEFKTAFRAKHGHFHCENCKNDWRDQYGEAIAEACFEAHHAVTQVADMLEDHQTTIADLQLLCANCHRAEHRRMRLKK</sequence>
<dbReference type="EMBL" id="QXFL01000004">
    <property type="protein sequence ID" value="RIV85955.1"/>
    <property type="molecule type" value="Genomic_DNA"/>
</dbReference>
<dbReference type="CDD" id="cd00085">
    <property type="entry name" value="HNHc"/>
    <property type="match status" value="1"/>
</dbReference>
<dbReference type="Pfam" id="PF01844">
    <property type="entry name" value="HNH"/>
    <property type="match status" value="1"/>
</dbReference>
<proteinExistence type="predicted"/>
<organism evidence="2 3">
    <name type="scientific">Aurantiacibacter zhengii</name>
    <dbReference type="NCBI Taxonomy" id="2307003"/>
    <lineage>
        <taxon>Bacteria</taxon>
        <taxon>Pseudomonadati</taxon>
        <taxon>Pseudomonadota</taxon>
        <taxon>Alphaproteobacteria</taxon>
        <taxon>Sphingomonadales</taxon>
        <taxon>Erythrobacteraceae</taxon>
        <taxon>Aurantiacibacter</taxon>
    </lineage>
</organism>
<keyword evidence="3" id="KW-1185">Reference proteome</keyword>
<gene>
    <name evidence="2" type="ORF">D2V07_11695</name>
</gene>
<dbReference type="GO" id="GO:0003676">
    <property type="term" value="F:nucleic acid binding"/>
    <property type="evidence" value="ECO:0007669"/>
    <property type="project" value="InterPro"/>
</dbReference>
<dbReference type="OrthoDB" id="9802640at2"/>
<reference evidence="2 3" key="1">
    <citation type="submission" date="2018-08" db="EMBL/GenBank/DDBJ databases">
        <title>Erythrobacter zhengii sp.nov., a bacterium isolated from deep-sea sediment.</title>
        <authorList>
            <person name="Fang C."/>
            <person name="Wu Y.-H."/>
            <person name="Sun C."/>
            <person name="Wang H."/>
            <person name="Cheng H."/>
            <person name="Meng F.-X."/>
            <person name="Wang C.-S."/>
            <person name="Xu X.-W."/>
        </authorList>
    </citation>
    <scope>NUCLEOTIDE SEQUENCE [LARGE SCALE GENOMIC DNA]</scope>
    <source>
        <strain evidence="2 3">V18</strain>
    </source>
</reference>
<comment type="caution">
    <text evidence="2">The sequence shown here is derived from an EMBL/GenBank/DDBJ whole genome shotgun (WGS) entry which is preliminary data.</text>
</comment>
<dbReference type="InterPro" id="IPR002711">
    <property type="entry name" value="HNH"/>
</dbReference>
<dbReference type="GO" id="GO:0004519">
    <property type="term" value="F:endonuclease activity"/>
    <property type="evidence" value="ECO:0007669"/>
    <property type="project" value="InterPro"/>
</dbReference>
<dbReference type="InterPro" id="IPR003615">
    <property type="entry name" value="HNH_nuc"/>
</dbReference>
<evidence type="ECO:0000313" key="2">
    <source>
        <dbReference type="EMBL" id="RIV85955.1"/>
    </source>
</evidence>
<evidence type="ECO:0000313" key="3">
    <source>
        <dbReference type="Proteomes" id="UP000286576"/>
    </source>
</evidence>
<evidence type="ECO:0000259" key="1">
    <source>
        <dbReference type="Pfam" id="PF01844"/>
    </source>
</evidence>
<dbReference type="AlphaFoldDB" id="A0A418NSQ0"/>
<name>A0A418NSQ0_9SPHN</name>
<dbReference type="Proteomes" id="UP000286576">
    <property type="component" value="Unassembled WGS sequence"/>
</dbReference>
<protein>
    <recommendedName>
        <fullName evidence="1">HNH domain-containing protein</fullName>
    </recommendedName>
</protein>